<sequence>MSVPPRVGIVGGSIAGCAAAHVLRELDCAVTVFERNPDELRDRNYGIGIPELVRAELDAAGLVDPRLPAMLYTERVWLVRDGDRGRELWRQPFRARYHNWSLLWRALRARVDGADYRVGTQVTGVESAPGEARVVTSDGQRHPFDLVIGADGYRSVVRAVVDPAARPVYAGYGLWRGSYPIDRVADLVDRLGPVDRSFATIVLPHGHCLFVLVPDATAEHRMTWGLYYRIPGMPADPAPAELAVRRVDDELLTFLDAVVDRHFPAAYAEIIRRTERDELMVQPVFDLLAGRLVAGRVLLMGDAGAVTRPHSGAGATKALQEALALGRAWAGHQDADLDAALAEYERGRGPVARSLVELGRRIGAAQVEHTPDWPSMTPAGFTTWMDELNQHSAYSRPTPPPETAPH</sequence>
<dbReference type="RefSeq" id="WP_184808908.1">
    <property type="nucleotide sequence ID" value="NZ_JACHJQ010000001.1"/>
</dbReference>
<keyword evidence="5" id="KW-1185">Reference proteome</keyword>
<dbReference type="PROSITE" id="PS51257">
    <property type="entry name" value="PROKAR_LIPOPROTEIN"/>
    <property type="match status" value="1"/>
</dbReference>
<reference evidence="4 5" key="1">
    <citation type="submission" date="2020-08" db="EMBL/GenBank/DDBJ databases">
        <title>Genomic Encyclopedia of Type Strains, Phase III (KMG-III): the genomes of soil and plant-associated and newly described type strains.</title>
        <authorList>
            <person name="Whitman W."/>
        </authorList>
    </citation>
    <scope>NUCLEOTIDE SEQUENCE [LARGE SCALE GENOMIC DNA]</scope>
    <source>
        <strain evidence="4 5">CECT 8960</strain>
    </source>
</reference>
<dbReference type="Pfam" id="PF01494">
    <property type="entry name" value="FAD_binding_3"/>
    <property type="match status" value="1"/>
</dbReference>
<evidence type="ECO:0000313" key="4">
    <source>
        <dbReference type="EMBL" id="MBB4904690.1"/>
    </source>
</evidence>
<dbReference type="InterPro" id="IPR002938">
    <property type="entry name" value="FAD-bd"/>
</dbReference>
<feature type="domain" description="FAD-binding" evidence="3">
    <location>
        <begin position="261"/>
        <end position="357"/>
    </location>
</feature>
<dbReference type="GO" id="GO:0004497">
    <property type="term" value="F:monooxygenase activity"/>
    <property type="evidence" value="ECO:0007669"/>
    <property type="project" value="UniProtKB-KW"/>
</dbReference>
<evidence type="ECO:0000256" key="2">
    <source>
        <dbReference type="ARBA" id="ARBA00023033"/>
    </source>
</evidence>
<organism evidence="4 5">
    <name type="scientific">Actinophytocola algeriensis</name>
    <dbReference type="NCBI Taxonomy" id="1768010"/>
    <lineage>
        <taxon>Bacteria</taxon>
        <taxon>Bacillati</taxon>
        <taxon>Actinomycetota</taxon>
        <taxon>Actinomycetes</taxon>
        <taxon>Pseudonocardiales</taxon>
        <taxon>Pseudonocardiaceae</taxon>
    </lineage>
</organism>
<dbReference type="PRINTS" id="PR00420">
    <property type="entry name" value="RNGMNOXGNASE"/>
</dbReference>
<dbReference type="GO" id="GO:0071949">
    <property type="term" value="F:FAD binding"/>
    <property type="evidence" value="ECO:0007669"/>
    <property type="project" value="InterPro"/>
</dbReference>
<gene>
    <name evidence="4" type="ORF">FHR82_000900</name>
</gene>
<keyword evidence="1" id="KW-0560">Oxidoreductase</keyword>
<dbReference type="SUPFAM" id="SSF51905">
    <property type="entry name" value="FAD/NAD(P)-binding domain"/>
    <property type="match status" value="1"/>
</dbReference>
<evidence type="ECO:0000313" key="5">
    <source>
        <dbReference type="Proteomes" id="UP000520767"/>
    </source>
</evidence>
<dbReference type="PANTHER" id="PTHR13789:SF309">
    <property type="entry name" value="PUTATIVE (AFU_ORTHOLOGUE AFUA_6G14510)-RELATED"/>
    <property type="match status" value="1"/>
</dbReference>
<dbReference type="InterPro" id="IPR050493">
    <property type="entry name" value="FAD-dep_Monooxygenase_BioMet"/>
</dbReference>
<accession>A0A7W7Q0G3</accession>
<keyword evidence="2" id="KW-0503">Monooxygenase</keyword>
<dbReference type="Pfam" id="PF13450">
    <property type="entry name" value="NAD_binding_8"/>
    <property type="match status" value="1"/>
</dbReference>
<dbReference type="Proteomes" id="UP000520767">
    <property type="component" value="Unassembled WGS sequence"/>
</dbReference>
<dbReference type="InterPro" id="IPR036188">
    <property type="entry name" value="FAD/NAD-bd_sf"/>
</dbReference>
<dbReference type="EMBL" id="JACHJQ010000001">
    <property type="protein sequence ID" value="MBB4904690.1"/>
    <property type="molecule type" value="Genomic_DNA"/>
</dbReference>
<dbReference type="Gene3D" id="3.50.50.60">
    <property type="entry name" value="FAD/NAD(P)-binding domain"/>
    <property type="match status" value="1"/>
</dbReference>
<protein>
    <submittedName>
        <fullName evidence="4">2-polyprenyl-6-methoxyphenol hydroxylase-like FAD-dependent oxidoreductase</fullName>
    </submittedName>
</protein>
<name>A0A7W7Q0G3_9PSEU</name>
<proteinExistence type="predicted"/>
<dbReference type="PANTHER" id="PTHR13789">
    <property type="entry name" value="MONOOXYGENASE"/>
    <property type="match status" value="1"/>
</dbReference>
<comment type="caution">
    <text evidence="4">The sequence shown here is derived from an EMBL/GenBank/DDBJ whole genome shotgun (WGS) entry which is preliminary data.</text>
</comment>
<dbReference type="SUPFAM" id="SSF54373">
    <property type="entry name" value="FAD-linked reductases, C-terminal domain"/>
    <property type="match status" value="1"/>
</dbReference>
<evidence type="ECO:0000256" key="1">
    <source>
        <dbReference type="ARBA" id="ARBA00023002"/>
    </source>
</evidence>
<evidence type="ECO:0000259" key="3">
    <source>
        <dbReference type="Pfam" id="PF01494"/>
    </source>
</evidence>
<dbReference type="AlphaFoldDB" id="A0A7W7Q0G3"/>